<protein>
    <submittedName>
        <fullName evidence="4">50S ribosome-binding GTPase</fullName>
    </submittedName>
</protein>
<evidence type="ECO:0000256" key="1">
    <source>
        <dbReference type="SAM" id="Coils"/>
    </source>
</evidence>
<feature type="compositionally biased region" description="Polar residues" evidence="2">
    <location>
        <begin position="310"/>
        <end position="328"/>
    </location>
</feature>
<reference evidence="4" key="1">
    <citation type="submission" date="2020-04" db="EMBL/GenBank/DDBJ databases">
        <title>Hybrid Assembly of Korean Phytophthora infestans isolates.</title>
        <authorList>
            <person name="Prokchorchik M."/>
            <person name="Lee Y."/>
            <person name="Seo J."/>
            <person name="Cho J.-H."/>
            <person name="Park Y.-E."/>
            <person name="Jang D.-C."/>
            <person name="Im J.-S."/>
            <person name="Choi J.-G."/>
            <person name="Park H.-J."/>
            <person name="Lee G.-B."/>
            <person name="Lee Y.-G."/>
            <person name="Hong S.-Y."/>
            <person name="Cho K."/>
            <person name="Sohn K.H."/>
        </authorList>
    </citation>
    <scope>NUCLEOTIDE SEQUENCE</scope>
    <source>
        <strain evidence="4">KR_1_A1</strain>
    </source>
</reference>
<dbReference type="GO" id="GO:0005525">
    <property type="term" value="F:GTP binding"/>
    <property type="evidence" value="ECO:0007669"/>
    <property type="project" value="InterPro"/>
</dbReference>
<feature type="domain" description="G" evidence="3">
    <location>
        <begin position="31"/>
        <end position="146"/>
    </location>
</feature>
<dbReference type="Proteomes" id="UP000602510">
    <property type="component" value="Unassembled WGS sequence"/>
</dbReference>
<evidence type="ECO:0000259" key="3">
    <source>
        <dbReference type="Pfam" id="PF01926"/>
    </source>
</evidence>
<evidence type="ECO:0000313" key="4">
    <source>
        <dbReference type="EMBL" id="KAF4031943.1"/>
    </source>
</evidence>
<dbReference type="Pfam" id="PF01926">
    <property type="entry name" value="MMR_HSR1"/>
    <property type="match status" value="1"/>
</dbReference>
<comment type="caution">
    <text evidence="4">The sequence shown here is derived from an EMBL/GenBank/DDBJ whole genome shotgun (WGS) entry which is preliminary data.</text>
</comment>
<dbReference type="CDD" id="cd00882">
    <property type="entry name" value="Ras_like_GTPase"/>
    <property type="match status" value="1"/>
</dbReference>
<sequence>MPHSSSMDPSSNPVNSDLVAGSAESPPLNYLFLGNPGTGKSTLINCLVGTALFNSGLSYGGGLTKEFQTRLHGNVQYMDTPGLADRNIQQKAAAAITEALQQSGTYKLFFMVRLENGRVVSDDLATIEIVVRSIQLDEIPFTVVVNNVKKRQYNKMMEKGDDYFKVVALINSVECKPQRIVFIPVIDNLDEQDNVVTQLPADVQRFIRTEAATVQIAPSDVTPIKIEDFKNVSERLRAEQEELLNNNALLRRRIAELMERSSTTQCLWRSVGKFLSPVTERFANLVHSSRHSDPSSNASRHVNNKKAKNGSASATPKDSKDQVVTNTL</sequence>
<dbReference type="EMBL" id="WSZM01000523">
    <property type="protein sequence ID" value="KAF4031943.1"/>
    <property type="molecule type" value="Genomic_DNA"/>
</dbReference>
<organism evidence="4 5">
    <name type="scientific">Phytophthora infestans</name>
    <name type="common">Potato late blight agent</name>
    <name type="synonym">Botrytis infestans</name>
    <dbReference type="NCBI Taxonomy" id="4787"/>
    <lineage>
        <taxon>Eukaryota</taxon>
        <taxon>Sar</taxon>
        <taxon>Stramenopiles</taxon>
        <taxon>Oomycota</taxon>
        <taxon>Peronosporomycetes</taxon>
        <taxon>Peronosporales</taxon>
        <taxon>Peronosporaceae</taxon>
        <taxon>Phytophthora</taxon>
    </lineage>
</organism>
<feature type="region of interest" description="Disordered" evidence="2">
    <location>
        <begin position="287"/>
        <end position="328"/>
    </location>
</feature>
<dbReference type="SUPFAM" id="SSF52540">
    <property type="entry name" value="P-loop containing nucleoside triphosphate hydrolases"/>
    <property type="match status" value="1"/>
</dbReference>
<accession>A0A833SDG0</accession>
<keyword evidence="1" id="KW-0175">Coiled coil</keyword>
<dbReference type="InterPro" id="IPR006073">
    <property type="entry name" value="GTP-bd"/>
</dbReference>
<keyword evidence="5" id="KW-1185">Reference proteome</keyword>
<dbReference type="Gene3D" id="3.40.50.300">
    <property type="entry name" value="P-loop containing nucleotide triphosphate hydrolases"/>
    <property type="match status" value="1"/>
</dbReference>
<evidence type="ECO:0000313" key="5">
    <source>
        <dbReference type="Proteomes" id="UP000602510"/>
    </source>
</evidence>
<gene>
    <name evidence="4" type="ORF">GN244_ATG16188</name>
</gene>
<dbReference type="AlphaFoldDB" id="A0A833SDG0"/>
<proteinExistence type="predicted"/>
<name>A0A833SDG0_PHYIN</name>
<feature type="coiled-coil region" evidence="1">
    <location>
        <begin position="226"/>
        <end position="260"/>
    </location>
</feature>
<dbReference type="InterPro" id="IPR027417">
    <property type="entry name" value="P-loop_NTPase"/>
</dbReference>
<evidence type="ECO:0000256" key="2">
    <source>
        <dbReference type="SAM" id="MobiDB-lite"/>
    </source>
</evidence>